<dbReference type="EC" id="3.2.1.55" evidence="5"/>
<reference evidence="5" key="1">
    <citation type="submission" date="2019-03" db="EMBL/GenBank/DDBJ databases">
        <title>Single cell metagenomics reveals metabolic interactions within the superorganism composed of flagellate Streblomastix strix and complex community of Bacteroidetes bacteria on its surface.</title>
        <authorList>
            <person name="Treitli S.C."/>
            <person name="Kolisko M."/>
            <person name="Husnik F."/>
            <person name="Keeling P."/>
            <person name="Hampl V."/>
        </authorList>
    </citation>
    <scope>NUCLEOTIDE SEQUENCE</scope>
    <source>
        <strain evidence="5">STM</strain>
    </source>
</reference>
<dbReference type="AlphaFoldDB" id="A0A5J4Q568"/>
<dbReference type="SUPFAM" id="SSF49899">
    <property type="entry name" value="Concanavalin A-like lectins/glucanases"/>
    <property type="match status" value="1"/>
</dbReference>
<sequence length="411" mass="45790">DPFQGWSEPILLPQIGGIDPSFFFDEDGKAYIINNDAPEGIPEYDGHRAIWIHDYDVATDQTFGAPQVIIDGGTDKSKKPVWIEGPHIYKINGKYYLMAAEGGTSINHSEVVFIADSVKGTYTPVAGNPILTQRDLSEDRPEKVTCTGHADLIQTPAGDWFAVFLGCRPYEEDLYNTGRETFLLPVSWKNGIPVILEKGKAVPTAVAPQNWKADTENIRPETFTGNFTWRDEFKGNNLGMRWLFIRTPRSGWWKLDDNGLHITPTADNINQAGAPAFIGYRQQHTNFTVTTQIRFTPKTEQDIAGFVCYQNERFNMVFGKTIHAGKESLVVISTANQVRSEPQYYELGDSEKEEPLYLQIVGKAGLYDFEASFDGTNWQPVATGVDATILSVHKAGGFSGTVIGMYVGKRM</sequence>
<dbReference type="SUPFAM" id="SSF75005">
    <property type="entry name" value="Arabinanase/levansucrase/invertase"/>
    <property type="match status" value="1"/>
</dbReference>
<dbReference type="Gene3D" id="2.60.120.200">
    <property type="match status" value="1"/>
</dbReference>
<dbReference type="PANTHER" id="PTHR42812:SF12">
    <property type="entry name" value="BETA-XYLOSIDASE-RELATED"/>
    <property type="match status" value="1"/>
</dbReference>
<dbReference type="EMBL" id="SNRY01004969">
    <property type="protein sequence ID" value="KAA6316198.1"/>
    <property type="molecule type" value="Genomic_DNA"/>
</dbReference>
<organism evidence="5">
    <name type="scientific">termite gut metagenome</name>
    <dbReference type="NCBI Taxonomy" id="433724"/>
    <lineage>
        <taxon>unclassified sequences</taxon>
        <taxon>metagenomes</taxon>
        <taxon>organismal metagenomes</taxon>
    </lineage>
</organism>
<dbReference type="GO" id="GO:0005975">
    <property type="term" value="P:carbohydrate metabolic process"/>
    <property type="evidence" value="ECO:0007669"/>
    <property type="project" value="InterPro"/>
</dbReference>
<evidence type="ECO:0000256" key="3">
    <source>
        <dbReference type="ARBA" id="ARBA00023295"/>
    </source>
</evidence>
<dbReference type="Gene3D" id="2.115.10.20">
    <property type="entry name" value="Glycosyl hydrolase domain, family 43"/>
    <property type="match status" value="1"/>
</dbReference>
<evidence type="ECO:0000256" key="2">
    <source>
        <dbReference type="ARBA" id="ARBA00022801"/>
    </source>
</evidence>
<dbReference type="InterPro" id="IPR006710">
    <property type="entry name" value="Glyco_hydro_43"/>
</dbReference>
<evidence type="ECO:0000259" key="4">
    <source>
        <dbReference type="Pfam" id="PF17851"/>
    </source>
</evidence>
<keyword evidence="3 5" id="KW-0326">Glycosidase</keyword>
<dbReference type="Pfam" id="PF17851">
    <property type="entry name" value="GH43_C2"/>
    <property type="match status" value="1"/>
</dbReference>
<keyword evidence="2 5" id="KW-0378">Hydrolase</keyword>
<dbReference type="InterPro" id="IPR041542">
    <property type="entry name" value="GH43_C2"/>
</dbReference>
<dbReference type="InterPro" id="IPR051795">
    <property type="entry name" value="Glycosyl_Hydrlase_43"/>
</dbReference>
<dbReference type="Pfam" id="PF04616">
    <property type="entry name" value="Glyco_hydro_43"/>
    <property type="match status" value="1"/>
</dbReference>
<feature type="non-terminal residue" evidence="5">
    <location>
        <position position="1"/>
    </location>
</feature>
<feature type="domain" description="Beta-xylosidase C-terminal Concanavalin A-like" evidence="4">
    <location>
        <begin position="230"/>
        <end position="407"/>
    </location>
</feature>
<comment type="caution">
    <text evidence="5">The sequence shown here is derived from an EMBL/GenBank/DDBJ whole genome shotgun (WGS) entry which is preliminary data.</text>
</comment>
<proteinExistence type="inferred from homology"/>
<evidence type="ECO:0000313" key="5">
    <source>
        <dbReference type="EMBL" id="KAA6316198.1"/>
    </source>
</evidence>
<dbReference type="InterPro" id="IPR013320">
    <property type="entry name" value="ConA-like_dom_sf"/>
</dbReference>
<gene>
    <name evidence="5" type="ORF">EZS27_033459</name>
</gene>
<comment type="similarity">
    <text evidence="1">Belongs to the glycosyl hydrolase 43 family.</text>
</comment>
<protein>
    <submittedName>
        <fullName evidence="5">Non-reducing end alpha-L-arabinofuranosidase BoGH43B</fullName>
        <ecNumber evidence="5">3.2.1.55</ecNumber>
    </submittedName>
</protein>
<dbReference type="InterPro" id="IPR023296">
    <property type="entry name" value="Glyco_hydro_beta-prop_sf"/>
</dbReference>
<dbReference type="GO" id="GO:0046556">
    <property type="term" value="F:alpha-L-arabinofuranosidase activity"/>
    <property type="evidence" value="ECO:0007669"/>
    <property type="project" value="UniProtKB-EC"/>
</dbReference>
<name>A0A5J4Q568_9ZZZZ</name>
<evidence type="ECO:0000256" key="1">
    <source>
        <dbReference type="ARBA" id="ARBA00009865"/>
    </source>
</evidence>
<accession>A0A5J4Q568</accession>
<dbReference type="PANTHER" id="PTHR42812">
    <property type="entry name" value="BETA-XYLOSIDASE"/>
    <property type="match status" value="1"/>
</dbReference>